<dbReference type="SUPFAM" id="SSF51658">
    <property type="entry name" value="Xylose isomerase-like"/>
    <property type="match status" value="1"/>
</dbReference>
<keyword evidence="3" id="KW-1185">Reference proteome</keyword>
<dbReference type="PANTHER" id="PTHR12110">
    <property type="entry name" value="HYDROXYPYRUVATE ISOMERASE"/>
    <property type="match status" value="1"/>
</dbReference>
<name>A0A0E3ZEP1_9BACT</name>
<dbReference type="InterPro" id="IPR006311">
    <property type="entry name" value="TAT_signal"/>
</dbReference>
<reference evidence="2 3" key="1">
    <citation type="journal article" date="2015" name="Sci. Rep.">
        <title>Unraveling adaptation of Pontibacter korlensis to radiation and infertility in desert through complete genome and comparative transcriptomic analysis.</title>
        <authorList>
            <person name="Dai J."/>
            <person name="Dai W."/>
            <person name="Qiu C."/>
            <person name="Yang Z."/>
            <person name="Zhang Y."/>
            <person name="Zhou M."/>
            <person name="Zhang L."/>
            <person name="Fang C."/>
            <person name="Gao Q."/>
            <person name="Yang Q."/>
            <person name="Li X."/>
            <person name="Wang Z."/>
            <person name="Wang Z."/>
            <person name="Jia Z."/>
            <person name="Chen X."/>
        </authorList>
    </citation>
    <scope>NUCLEOTIDE SEQUENCE [LARGE SCALE GENOMIC DNA]</scope>
    <source>
        <strain evidence="2 3">X14-1T</strain>
    </source>
</reference>
<feature type="domain" description="Xylose isomerase-like TIM barrel" evidence="1">
    <location>
        <begin position="70"/>
        <end position="310"/>
    </location>
</feature>
<dbReference type="PANTHER" id="PTHR12110:SF53">
    <property type="entry name" value="BLR5974 PROTEIN"/>
    <property type="match status" value="1"/>
</dbReference>
<protein>
    <submittedName>
        <fullName evidence="2">Xylose isomerase</fullName>
    </submittedName>
</protein>
<dbReference type="Proteomes" id="UP000033109">
    <property type="component" value="Chromosome"/>
</dbReference>
<keyword evidence="2" id="KW-0413">Isomerase</keyword>
<evidence type="ECO:0000313" key="2">
    <source>
        <dbReference type="EMBL" id="AKD03875.1"/>
    </source>
</evidence>
<organism evidence="2 3">
    <name type="scientific">Pontibacter korlensis</name>
    <dbReference type="NCBI Taxonomy" id="400092"/>
    <lineage>
        <taxon>Bacteria</taxon>
        <taxon>Pseudomonadati</taxon>
        <taxon>Bacteroidota</taxon>
        <taxon>Cytophagia</taxon>
        <taxon>Cytophagales</taxon>
        <taxon>Hymenobacteraceae</taxon>
        <taxon>Pontibacter</taxon>
    </lineage>
</organism>
<gene>
    <name evidence="2" type="ORF">PKOR_13070</name>
</gene>
<dbReference type="Pfam" id="PF01261">
    <property type="entry name" value="AP_endonuc_2"/>
    <property type="match status" value="1"/>
</dbReference>
<evidence type="ECO:0000313" key="3">
    <source>
        <dbReference type="Proteomes" id="UP000033109"/>
    </source>
</evidence>
<dbReference type="PROSITE" id="PS51318">
    <property type="entry name" value="TAT"/>
    <property type="match status" value="1"/>
</dbReference>
<dbReference type="InterPro" id="IPR013022">
    <property type="entry name" value="Xyl_isomerase-like_TIM-brl"/>
</dbReference>
<dbReference type="InterPro" id="IPR050312">
    <property type="entry name" value="IolE/XylAMocC-like"/>
</dbReference>
<dbReference type="HOGENOM" id="CLU_050006_6_2_10"/>
<dbReference type="RefSeq" id="WP_046311309.1">
    <property type="nucleotide sequence ID" value="NZ_CBCSCY010000003.1"/>
</dbReference>
<proteinExistence type="predicted"/>
<dbReference type="STRING" id="400092.PKOR_13070"/>
<dbReference type="PATRIC" id="fig|400092.3.peg.2853"/>
<dbReference type="AlphaFoldDB" id="A0A0E3ZEP1"/>
<dbReference type="OrthoDB" id="1114629at2"/>
<dbReference type="Gene3D" id="3.20.20.150">
    <property type="entry name" value="Divalent-metal-dependent TIM barrel enzymes"/>
    <property type="match status" value="1"/>
</dbReference>
<sequence>MSTNRRHFLRNLGGLAAGVAGLSVFGTESLAMEPSKKLFFKMSLAQWSLHKALFSKEIDTLDFPGLAKNTYGIDTVEYVNQFFQDKAKDKQYLNQLLSRSKDHGVKNNLIMIDAEGDICNPDSKERLTAVENHYKWVDAAKFLGCQSVRINMFGTGPKEDVRLAGIDGLGRLAEYAAKAGINVLAENHGGYSSDAVWLASIVKQVNMKNVGTLPDFTNFCIKREGENFWEGKCIESYDPYKGVKELMPYAMGVSAKAFEFDAQGFCKVTDYTRMMQIIKDSGFKGYIGIEYEGDQVSEEVGIKKTKALLEKTGLAVS</sequence>
<accession>A0A0E3ZEP1</accession>
<dbReference type="GO" id="GO:0016853">
    <property type="term" value="F:isomerase activity"/>
    <property type="evidence" value="ECO:0007669"/>
    <property type="project" value="UniProtKB-KW"/>
</dbReference>
<dbReference type="InterPro" id="IPR036237">
    <property type="entry name" value="Xyl_isomerase-like_sf"/>
</dbReference>
<evidence type="ECO:0000259" key="1">
    <source>
        <dbReference type="Pfam" id="PF01261"/>
    </source>
</evidence>
<dbReference type="KEGG" id="pko:PKOR_13070"/>
<dbReference type="EMBL" id="CP009621">
    <property type="protein sequence ID" value="AKD03875.1"/>
    <property type="molecule type" value="Genomic_DNA"/>
</dbReference>